<feature type="domain" description="Glycosyltransferase 2-like" evidence="11">
    <location>
        <begin position="45"/>
        <end position="140"/>
    </location>
</feature>
<dbReference type="GO" id="GO:0016757">
    <property type="term" value="F:glycosyltransferase activity"/>
    <property type="evidence" value="ECO:0007669"/>
    <property type="project" value="UniProtKB-KW"/>
</dbReference>
<keyword evidence="13" id="KW-1185">Reference proteome</keyword>
<comment type="catalytic activity">
    <reaction evidence="10">
        <text>an NDP-alpha-D-glucose + (2R)-3-phosphoglycerate = (2R)-2-O-(alpha-D-glucopyranosyl)-3-phospho-glycerate + a ribonucleoside 5'-diphosphate + H(+)</text>
        <dbReference type="Rhea" id="RHEA:47244"/>
        <dbReference type="ChEBI" id="CHEBI:15378"/>
        <dbReference type="ChEBI" id="CHEBI:57930"/>
        <dbReference type="ChEBI" id="CHEBI:58272"/>
        <dbReference type="ChEBI" id="CHEBI:62600"/>
        <dbReference type="ChEBI" id="CHEBI:76533"/>
        <dbReference type="EC" id="2.4.1.266"/>
    </reaction>
    <physiologicalReaction direction="left-to-right" evidence="10">
        <dbReference type="Rhea" id="RHEA:47245"/>
    </physiologicalReaction>
</comment>
<keyword evidence="4 12" id="KW-0328">Glycosyltransferase</keyword>
<dbReference type="Gene3D" id="3.90.550.10">
    <property type="entry name" value="Spore Coat Polysaccharide Biosynthesis Protein SpsA, Chain A"/>
    <property type="match status" value="1"/>
</dbReference>
<sequence length="350" mass="38455">MRERDEHIPAGVNPEVWEWLPRRSSRGVSWTLQRVMRAKGARRISVVLPARDEEQTVGGIVAQIRRRLMEDVSLVDELIVIDSRSSDATAAGAASAGATVFHQDQILPDQPRMDGKGDALWKGLAASTGDIVLFVDSDLRDFTTHFIVGLLGPLLCESDVVFVKAHYLRPLTTDQVTVPGGGGRVSELVARPLINMFWPRLAGFVQPLAGEYGGYRDVLEQVPFTTGYGVEFAMLVDLLNLVGLDALAQVDLGTRTHRHHDIEALGRMAAQILHTASVRLQREQRGVTDAPASGWLTQFRHDTATPVHHQLMVSDVTVEERPPLADVRAVADLLATAPGARSWPLENQRP</sequence>
<evidence type="ECO:0000256" key="7">
    <source>
        <dbReference type="ARBA" id="ARBA00039022"/>
    </source>
</evidence>
<dbReference type="NCBIfam" id="NF010496">
    <property type="entry name" value="PRK13915.1"/>
    <property type="match status" value="1"/>
</dbReference>
<name>A0ABT4PU27_9MYCO</name>
<comment type="cofactor">
    <cofactor evidence="2">
        <name>Mg(2+)</name>
        <dbReference type="ChEBI" id="CHEBI:18420"/>
    </cofactor>
</comment>
<dbReference type="Pfam" id="PF00535">
    <property type="entry name" value="Glycos_transf_2"/>
    <property type="match status" value="1"/>
</dbReference>
<evidence type="ECO:0000256" key="6">
    <source>
        <dbReference type="ARBA" id="ARBA00022842"/>
    </source>
</evidence>
<proteinExistence type="inferred from homology"/>
<evidence type="ECO:0000259" key="11">
    <source>
        <dbReference type="Pfam" id="PF00535"/>
    </source>
</evidence>
<gene>
    <name evidence="12" type="ORF">O6P37_14535</name>
</gene>
<keyword evidence="5 12" id="KW-0808">Transferase</keyword>
<evidence type="ECO:0000256" key="5">
    <source>
        <dbReference type="ARBA" id="ARBA00022679"/>
    </source>
</evidence>
<evidence type="ECO:0000256" key="3">
    <source>
        <dbReference type="ARBA" id="ARBA00006739"/>
    </source>
</evidence>
<comment type="catalytic activity">
    <reaction evidence="9">
        <text>(2R)-3-phosphoglycerate + UDP-alpha-D-glucose = (2R)-2-O-(alpha-D-glucopyranosyl)-3-phospho-glycerate + UDP + H(+)</text>
        <dbReference type="Rhea" id="RHEA:31319"/>
        <dbReference type="ChEBI" id="CHEBI:15378"/>
        <dbReference type="ChEBI" id="CHEBI:58223"/>
        <dbReference type="ChEBI" id="CHEBI:58272"/>
        <dbReference type="ChEBI" id="CHEBI:58885"/>
        <dbReference type="ChEBI" id="CHEBI:62600"/>
        <dbReference type="EC" id="2.4.1.266"/>
    </reaction>
    <physiologicalReaction direction="left-to-right" evidence="9">
        <dbReference type="Rhea" id="RHEA:31320"/>
    </physiologicalReaction>
</comment>
<comment type="similarity">
    <text evidence="3">Belongs to the glycosyltransferase 2 family.</text>
</comment>
<protein>
    <recommendedName>
        <fullName evidence="8">Glucosyl-3-phosphoglycerate synthase</fullName>
        <ecNumber evidence="7">2.4.1.266</ecNumber>
    </recommendedName>
</protein>
<dbReference type="InterPro" id="IPR050256">
    <property type="entry name" value="Glycosyltransferase_2"/>
</dbReference>
<organism evidence="12 13">
    <name type="scientific">Mycobacterium hippophais</name>
    <dbReference type="NCBI Taxonomy" id="3016340"/>
    <lineage>
        <taxon>Bacteria</taxon>
        <taxon>Bacillati</taxon>
        <taxon>Actinomycetota</taxon>
        <taxon>Actinomycetes</taxon>
        <taxon>Mycobacteriales</taxon>
        <taxon>Mycobacteriaceae</taxon>
        <taxon>Mycobacterium</taxon>
    </lineage>
</organism>
<dbReference type="RefSeq" id="WP_269894734.1">
    <property type="nucleotide sequence ID" value="NZ_JAPZPY010000005.1"/>
</dbReference>
<evidence type="ECO:0000256" key="10">
    <source>
        <dbReference type="ARBA" id="ARBA00048997"/>
    </source>
</evidence>
<dbReference type="Proteomes" id="UP001142153">
    <property type="component" value="Unassembled WGS sequence"/>
</dbReference>
<dbReference type="InterPro" id="IPR001173">
    <property type="entry name" value="Glyco_trans_2-like"/>
</dbReference>
<dbReference type="SUPFAM" id="SSF53448">
    <property type="entry name" value="Nucleotide-diphospho-sugar transferases"/>
    <property type="match status" value="1"/>
</dbReference>
<dbReference type="PANTHER" id="PTHR48090">
    <property type="entry name" value="UNDECAPRENYL-PHOSPHATE 4-DEOXY-4-FORMAMIDO-L-ARABINOSE TRANSFERASE-RELATED"/>
    <property type="match status" value="1"/>
</dbReference>
<reference evidence="12" key="1">
    <citation type="submission" date="2022-12" db="EMBL/GenBank/DDBJ databases">
        <authorList>
            <person name="Deng Y."/>
            <person name="Zhang Y.-Q."/>
        </authorList>
    </citation>
    <scope>NUCLEOTIDE SEQUENCE</scope>
    <source>
        <strain evidence="12">CPCC 205372</strain>
    </source>
</reference>
<evidence type="ECO:0000313" key="12">
    <source>
        <dbReference type="EMBL" id="MCZ8380087.1"/>
    </source>
</evidence>
<evidence type="ECO:0000256" key="4">
    <source>
        <dbReference type="ARBA" id="ARBA00022676"/>
    </source>
</evidence>
<dbReference type="PANTHER" id="PTHR48090:SF10">
    <property type="entry name" value="GLUCOSYL-3-PHOSPHOGLYCERATE SYNTHASE"/>
    <property type="match status" value="1"/>
</dbReference>
<comment type="cofactor">
    <cofactor evidence="1">
        <name>Mn(2+)</name>
        <dbReference type="ChEBI" id="CHEBI:29035"/>
    </cofactor>
</comment>
<evidence type="ECO:0000313" key="13">
    <source>
        <dbReference type="Proteomes" id="UP001142153"/>
    </source>
</evidence>
<dbReference type="EC" id="2.4.1.266" evidence="7"/>
<comment type="caution">
    <text evidence="12">The sequence shown here is derived from an EMBL/GenBank/DDBJ whole genome shotgun (WGS) entry which is preliminary data.</text>
</comment>
<dbReference type="EMBL" id="JAPZPY010000005">
    <property type="protein sequence ID" value="MCZ8380087.1"/>
    <property type="molecule type" value="Genomic_DNA"/>
</dbReference>
<evidence type="ECO:0000256" key="9">
    <source>
        <dbReference type="ARBA" id="ARBA00048689"/>
    </source>
</evidence>
<evidence type="ECO:0000256" key="8">
    <source>
        <dbReference type="ARBA" id="ARBA00040894"/>
    </source>
</evidence>
<accession>A0ABT4PU27</accession>
<dbReference type="InterPro" id="IPR029044">
    <property type="entry name" value="Nucleotide-diphossugar_trans"/>
</dbReference>
<evidence type="ECO:0000256" key="2">
    <source>
        <dbReference type="ARBA" id="ARBA00001946"/>
    </source>
</evidence>
<evidence type="ECO:0000256" key="1">
    <source>
        <dbReference type="ARBA" id="ARBA00001936"/>
    </source>
</evidence>
<keyword evidence="6" id="KW-0460">Magnesium</keyword>